<evidence type="ECO:0000259" key="2">
    <source>
        <dbReference type="Pfam" id="PF14420"/>
    </source>
</evidence>
<dbReference type="InterPro" id="IPR025676">
    <property type="entry name" value="Clr5_dom"/>
</dbReference>
<dbReference type="Proteomes" id="UP001610335">
    <property type="component" value="Unassembled WGS sequence"/>
</dbReference>
<name>A0ABR4IAH7_9EURO</name>
<feature type="region of interest" description="Disordered" evidence="1">
    <location>
        <begin position="141"/>
        <end position="160"/>
    </location>
</feature>
<protein>
    <recommendedName>
        <fullName evidence="2">Clr5 domain-containing protein</fullName>
    </recommendedName>
</protein>
<keyword evidence="4" id="KW-1185">Reference proteome</keyword>
<accession>A0ABR4IAH7</accession>
<evidence type="ECO:0000256" key="1">
    <source>
        <dbReference type="SAM" id="MobiDB-lite"/>
    </source>
</evidence>
<evidence type="ECO:0000313" key="4">
    <source>
        <dbReference type="Proteomes" id="UP001610335"/>
    </source>
</evidence>
<feature type="compositionally biased region" description="Basic and acidic residues" evidence="1">
    <location>
        <begin position="67"/>
        <end position="82"/>
    </location>
</feature>
<proteinExistence type="predicted"/>
<gene>
    <name evidence="3" type="ORF">BDW59DRAFT_146997</name>
</gene>
<dbReference type="Pfam" id="PF14420">
    <property type="entry name" value="Clr5"/>
    <property type="match status" value="1"/>
</dbReference>
<dbReference type="EMBL" id="JBFXLS010000041">
    <property type="protein sequence ID" value="KAL2824745.1"/>
    <property type="molecule type" value="Genomic_DNA"/>
</dbReference>
<evidence type="ECO:0000313" key="3">
    <source>
        <dbReference type="EMBL" id="KAL2824745.1"/>
    </source>
</evidence>
<feature type="region of interest" description="Disordered" evidence="1">
    <location>
        <begin position="55"/>
        <end position="104"/>
    </location>
</feature>
<feature type="compositionally biased region" description="Low complexity" evidence="1">
    <location>
        <begin position="92"/>
        <end position="104"/>
    </location>
</feature>
<organism evidence="3 4">
    <name type="scientific">Aspergillus cavernicola</name>
    <dbReference type="NCBI Taxonomy" id="176166"/>
    <lineage>
        <taxon>Eukaryota</taxon>
        <taxon>Fungi</taxon>
        <taxon>Dikarya</taxon>
        <taxon>Ascomycota</taxon>
        <taxon>Pezizomycotina</taxon>
        <taxon>Eurotiomycetes</taxon>
        <taxon>Eurotiomycetidae</taxon>
        <taxon>Eurotiales</taxon>
        <taxon>Aspergillaceae</taxon>
        <taxon>Aspergillus</taxon>
        <taxon>Aspergillus subgen. Nidulantes</taxon>
    </lineage>
</organism>
<comment type="caution">
    <text evidence="3">The sequence shown here is derived from an EMBL/GenBank/DDBJ whole genome shotgun (WGS) entry which is preliminary data.</text>
</comment>
<feature type="compositionally biased region" description="Polar residues" evidence="1">
    <location>
        <begin position="142"/>
        <end position="160"/>
    </location>
</feature>
<feature type="domain" description="Clr5" evidence="2">
    <location>
        <begin position="9"/>
        <end position="60"/>
    </location>
</feature>
<reference evidence="3 4" key="1">
    <citation type="submission" date="2024-07" db="EMBL/GenBank/DDBJ databases">
        <title>Section-level genome sequencing and comparative genomics of Aspergillus sections Usti and Cavernicolus.</title>
        <authorList>
            <consortium name="Lawrence Berkeley National Laboratory"/>
            <person name="Nybo J.L."/>
            <person name="Vesth T.C."/>
            <person name="Theobald S."/>
            <person name="Frisvad J.C."/>
            <person name="Larsen T.O."/>
            <person name="Kjaerboelling I."/>
            <person name="Rothschild-Mancinelli K."/>
            <person name="Lyhne E.K."/>
            <person name="Kogle M.E."/>
            <person name="Barry K."/>
            <person name="Clum A."/>
            <person name="Na H."/>
            <person name="Ledsgaard L."/>
            <person name="Lin J."/>
            <person name="Lipzen A."/>
            <person name="Kuo A."/>
            <person name="Riley R."/>
            <person name="Mondo S."/>
            <person name="LaButti K."/>
            <person name="Haridas S."/>
            <person name="Pangalinan J."/>
            <person name="Salamov A.A."/>
            <person name="Simmons B.A."/>
            <person name="Magnuson J.K."/>
            <person name="Chen J."/>
            <person name="Drula E."/>
            <person name="Henrissat B."/>
            <person name="Wiebenga A."/>
            <person name="Lubbers R.J."/>
            <person name="Gomes A.C."/>
            <person name="Makela M.R."/>
            <person name="Stajich J."/>
            <person name="Grigoriev I.V."/>
            <person name="Mortensen U.H."/>
            <person name="De vries R.P."/>
            <person name="Baker S.E."/>
            <person name="Andersen M.R."/>
        </authorList>
    </citation>
    <scope>NUCLEOTIDE SEQUENCE [LARGE SCALE GENOMIC DNA]</scope>
    <source>
        <strain evidence="3 4">CBS 600.67</strain>
    </source>
</reference>
<feature type="region of interest" description="Disordered" evidence="1">
    <location>
        <begin position="299"/>
        <end position="326"/>
    </location>
</feature>
<sequence length="363" mass="40675">MKNSVPIPSDVWEEKKALIAALYKDEEWPLKQVIKKIRSDNFNPSETQLRSRLKKWRVTKPSRQTRKKSEETTRDTIREANSPKRHCNNTSPRTQTRTRPVPTATRVPATEPEWYMTNGAYEPHGLPTTIPLGGHDIPTVWAPTSSHSSPLGSPNKSRVNSHASLAISTSSYDPSQSSPLMDGALLNPTPAMTPTYTDHYPLNADPCIATPMSSTTAVPPVQWAIPQWYSMPMEASTRAPSMPFYSTGPLTPPIDPMMHMMHPQHPQQMSDFHEGLKTWKRTMSVPYSSDVTAQMNQKLRQPPKPLDRKVSLPPKISTGQLSSGVMTPTSPYFPHGQHPTMCSPDYTYPGPEHLVHHRSSIDF</sequence>
<feature type="compositionally biased region" description="Polar residues" evidence="1">
    <location>
        <begin position="317"/>
        <end position="326"/>
    </location>
</feature>
<feature type="compositionally biased region" description="Basic residues" evidence="1">
    <location>
        <begin position="55"/>
        <end position="66"/>
    </location>
</feature>